<dbReference type="SUPFAM" id="SSF52172">
    <property type="entry name" value="CheY-like"/>
    <property type="match status" value="1"/>
</dbReference>
<evidence type="ECO:0000256" key="1">
    <source>
        <dbReference type="PROSITE-ProRule" id="PRU00169"/>
    </source>
</evidence>
<dbReference type="NCBIfam" id="NF009972">
    <property type="entry name" value="PRK13435.1-3"/>
    <property type="match status" value="1"/>
</dbReference>
<dbReference type="AlphaFoldDB" id="A0A8J6U4R1"/>
<dbReference type="RefSeq" id="WP_188164278.1">
    <property type="nucleotide sequence ID" value="NZ_JACVVX010000002.1"/>
</dbReference>
<dbReference type="PROSITE" id="PS50110">
    <property type="entry name" value="RESPONSE_REGULATORY"/>
    <property type="match status" value="1"/>
</dbReference>
<reference evidence="3" key="1">
    <citation type="submission" date="2020-09" db="EMBL/GenBank/DDBJ databases">
        <title>Genome seq and assembly of Tianweitania sp.</title>
        <authorList>
            <person name="Chhetri G."/>
        </authorList>
    </citation>
    <scope>NUCLEOTIDE SEQUENCE</scope>
    <source>
        <strain evidence="3">Rool2</strain>
    </source>
</reference>
<dbReference type="InterPro" id="IPR001789">
    <property type="entry name" value="Sig_transdc_resp-reg_receiver"/>
</dbReference>
<protein>
    <submittedName>
        <fullName evidence="3">Response regulator</fullName>
    </submittedName>
</protein>
<dbReference type="GO" id="GO:0000160">
    <property type="term" value="P:phosphorelay signal transduction system"/>
    <property type="evidence" value="ECO:0007669"/>
    <property type="project" value="InterPro"/>
</dbReference>
<proteinExistence type="predicted"/>
<dbReference type="EMBL" id="JACVVX010000002">
    <property type="protein sequence ID" value="MBD0414865.1"/>
    <property type="molecule type" value="Genomic_DNA"/>
</dbReference>
<comment type="caution">
    <text evidence="3">The sequence shown here is derived from an EMBL/GenBank/DDBJ whole genome shotgun (WGS) entry which is preliminary data.</text>
</comment>
<accession>A0A8J6U4R1</accession>
<sequence>MKHCSILVVEDEIFVATDIESMVADLGHRPVGIAADAKTALDLAPNAEIALVDLNLRDGPTGQFIGRTLAETYGITVLFMTANPSQLGDGIPGTIGVLPKPVMEDELKEAVAFAVAHRSRMEAQPPARLRLFAPGNANDAEMISAQAGS</sequence>
<dbReference type="SMART" id="SM00448">
    <property type="entry name" value="REC"/>
    <property type="match status" value="1"/>
</dbReference>
<gene>
    <name evidence="3" type="ORF">ICI42_09385</name>
</gene>
<dbReference type="Proteomes" id="UP000643405">
    <property type="component" value="Unassembled WGS sequence"/>
</dbReference>
<feature type="modified residue" description="4-aspartylphosphate" evidence="1">
    <location>
        <position position="53"/>
    </location>
</feature>
<evidence type="ECO:0000313" key="4">
    <source>
        <dbReference type="Proteomes" id="UP000643405"/>
    </source>
</evidence>
<organism evidence="3 4">
    <name type="scientific">Oryzicola mucosus</name>
    <dbReference type="NCBI Taxonomy" id="2767425"/>
    <lineage>
        <taxon>Bacteria</taxon>
        <taxon>Pseudomonadati</taxon>
        <taxon>Pseudomonadota</taxon>
        <taxon>Alphaproteobacteria</taxon>
        <taxon>Hyphomicrobiales</taxon>
        <taxon>Phyllobacteriaceae</taxon>
        <taxon>Oryzicola</taxon>
    </lineage>
</organism>
<evidence type="ECO:0000259" key="2">
    <source>
        <dbReference type="PROSITE" id="PS50110"/>
    </source>
</evidence>
<keyword evidence="1" id="KW-0597">Phosphoprotein</keyword>
<feature type="domain" description="Response regulatory" evidence="2">
    <location>
        <begin position="5"/>
        <end position="115"/>
    </location>
</feature>
<dbReference type="InterPro" id="IPR011006">
    <property type="entry name" value="CheY-like_superfamily"/>
</dbReference>
<evidence type="ECO:0000313" key="3">
    <source>
        <dbReference type="EMBL" id="MBD0414865.1"/>
    </source>
</evidence>
<keyword evidence="4" id="KW-1185">Reference proteome</keyword>
<dbReference type="Gene3D" id="3.40.50.2300">
    <property type="match status" value="1"/>
</dbReference>
<name>A0A8J6U4R1_9HYPH</name>